<dbReference type="OrthoDB" id="4111852at2"/>
<keyword evidence="2" id="KW-1185">Reference proteome</keyword>
<comment type="caution">
    <text evidence="1">The sequence shown here is derived from an EMBL/GenBank/DDBJ whole genome shotgun (WGS) entry which is preliminary data.</text>
</comment>
<evidence type="ECO:0000313" key="1">
    <source>
        <dbReference type="EMBL" id="GFE39010.1"/>
    </source>
</evidence>
<evidence type="ECO:0000313" key="2">
    <source>
        <dbReference type="Proteomes" id="UP000431826"/>
    </source>
</evidence>
<dbReference type="AlphaFoldDB" id="A0A640UUB5"/>
<sequence length="208" mass="23593">MSLRVAWGKVPYKEARERAVQAVPAGERLVQSEVALPGWKLAKPWRWRRPRVLVGRRLPGDRWEGAKRAVWSVYWGIEAVLEPIPDLFGRRRRGKPLKGGWGSLAGGLATALWPRVPTTDALPVLQRTDRRLHVSYVQQGRRRGELGAVEPGWSVAAEQVAWVRHRTDIDADTFEFGFTDGSWVRVELPSQHAVYFAECFPRVEAGRP</sequence>
<dbReference type="EMBL" id="BLIR01000001">
    <property type="protein sequence ID" value="GFE39010.1"/>
    <property type="molecule type" value="Genomic_DNA"/>
</dbReference>
<protein>
    <submittedName>
        <fullName evidence="1">Uncharacterized protein</fullName>
    </submittedName>
</protein>
<gene>
    <name evidence="1" type="ORF">Stube_36830</name>
</gene>
<accession>A0A640UUB5</accession>
<dbReference type="GeneID" id="96284787"/>
<name>A0A640UUB5_9ACTN</name>
<organism evidence="1 2">
    <name type="scientific">Streptomyces tubercidicus</name>
    <dbReference type="NCBI Taxonomy" id="47759"/>
    <lineage>
        <taxon>Bacteria</taxon>
        <taxon>Bacillati</taxon>
        <taxon>Actinomycetota</taxon>
        <taxon>Actinomycetes</taxon>
        <taxon>Kitasatosporales</taxon>
        <taxon>Streptomycetaceae</taxon>
        <taxon>Streptomyces</taxon>
    </lineage>
</organism>
<dbReference type="RefSeq" id="WP_159744803.1">
    <property type="nucleotide sequence ID" value="NZ_BLIR01000001.1"/>
</dbReference>
<proteinExistence type="predicted"/>
<reference evidence="1 2" key="1">
    <citation type="submission" date="2019-12" db="EMBL/GenBank/DDBJ databases">
        <title>Whole genome shotgun sequence of Streptomyces tubercidicus NBRC 13090.</title>
        <authorList>
            <person name="Ichikawa N."/>
            <person name="Kimura A."/>
            <person name="Kitahashi Y."/>
            <person name="Komaki H."/>
            <person name="Tamura T."/>
        </authorList>
    </citation>
    <scope>NUCLEOTIDE SEQUENCE [LARGE SCALE GENOMIC DNA]</scope>
    <source>
        <strain evidence="1 2">NBRC 13090</strain>
    </source>
</reference>
<dbReference type="Proteomes" id="UP000431826">
    <property type="component" value="Unassembled WGS sequence"/>
</dbReference>